<comment type="caution">
    <text evidence="1">The sequence shown here is derived from an EMBL/GenBank/DDBJ whole genome shotgun (WGS) entry which is preliminary data.</text>
</comment>
<evidence type="ECO:0000313" key="2">
    <source>
        <dbReference type="Proteomes" id="UP000314294"/>
    </source>
</evidence>
<accession>A0A4Z2J1C2</accession>
<organism evidence="1 2">
    <name type="scientific">Liparis tanakae</name>
    <name type="common">Tanaka's snailfish</name>
    <dbReference type="NCBI Taxonomy" id="230148"/>
    <lineage>
        <taxon>Eukaryota</taxon>
        <taxon>Metazoa</taxon>
        <taxon>Chordata</taxon>
        <taxon>Craniata</taxon>
        <taxon>Vertebrata</taxon>
        <taxon>Euteleostomi</taxon>
        <taxon>Actinopterygii</taxon>
        <taxon>Neopterygii</taxon>
        <taxon>Teleostei</taxon>
        <taxon>Neoteleostei</taxon>
        <taxon>Acanthomorphata</taxon>
        <taxon>Eupercaria</taxon>
        <taxon>Perciformes</taxon>
        <taxon>Cottioidei</taxon>
        <taxon>Cottales</taxon>
        <taxon>Liparidae</taxon>
        <taxon>Liparis</taxon>
    </lineage>
</organism>
<reference evidence="1 2" key="1">
    <citation type="submission" date="2019-03" db="EMBL/GenBank/DDBJ databases">
        <title>First draft genome of Liparis tanakae, snailfish: a comprehensive survey of snailfish specific genes.</title>
        <authorList>
            <person name="Kim W."/>
            <person name="Song I."/>
            <person name="Jeong J.-H."/>
            <person name="Kim D."/>
            <person name="Kim S."/>
            <person name="Ryu S."/>
            <person name="Song J.Y."/>
            <person name="Lee S.K."/>
        </authorList>
    </citation>
    <scope>NUCLEOTIDE SEQUENCE [LARGE SCALE GENOMIC DNA]</scope>
    <source>
        <tissue evidence="1">Muscle</tissue>
    </source>
</reference>
<gene>
    <name evidence="1" type="ORF">EYF80_005711</name>
</gene>
<evidence type="ECO:0000313" key="1">
    <source>
        <dbReference type="EMBL" id="TNN84105.1"/>
    </source>
</evidence>
<dbReference type="Proteomes" id="UP000314294">
    <property type="component" value="Unassembled WGS sequence"/>
</dbReference>
<dbReference type="EMBL" id="SRLO01000029">
    <property type="protein sequence ID" value="TNN84105.1"/>
    <property type="molecule type" value="Genomic_DNA"/>
</dbReference>
<name>A0A4Z2J1C2_9TELE</name>
<dbReference type="AlphaFoldDB" id="A0A4Z2J1C2"/>
<keyword evidence="2" id="KW-1185">Reference proteome</keyword>
<sequence length="60" mass="6932">MSVGKQRARFVNKNQDFLSTWTTSYQASDIWETGGYTDIQMDEEFHNTASVPNLHTSFNQ</sequence>
<proteinExistence type="predicted"/>
<protein>
    <submittedName>
        <fullName evidence="1">Uncharacterized protein</fullName>
    </submittedName>
</protein>